<evidence type="ECO:0000313" key="1">
    <source>
        <dbReference type="EMBL" id="EIL87033.1"/>
    </source>
</evidence>
<organism evidence="1 2">
    <name type="scientific">Rhodanobacter fulvus Jip2</name>
    <dbReference type="NCBI Taxonomy" id="1163408"/>
    <lineage>
        <taxon>Bacteria</taxon>
        <taxon>Pseudomonadati</taxon>
        <taxon>Pseudomonadota</taxon>
        <taxon>Gammaproteobacteria</taxon>
        <taxon>Lysobacterales</taxon>
        <taxon>Rhodanobacteraceae</taxon>
        <taxon>Rhodanobacter</taxon>
    </lineage>
</organism>
<proteinExistence type="predicted"/>
<sequence length="207" mass="23389">MKEPWLPNRKGFGEDPGGYAMLAWMKWACLQEHAGLAIDPQKPPTSDDLKSPTLWLSHSMALTEAAVTLLRVEPPFEHLPPKIRGVCDTQYCAVALMLVGYSLEVCLKAMVIIRDGSESYASDEKEYQHHKLAQLASFIPDLSEKDKAILELLTHFSTWAGRYPDPGTRRIQFHEQVFQISESNQISAKELFLLASRVQKHVQTLID</sequence>
<gene>
    <name evidence="1" type="ORF">UU9_17083</name>
</gene>
<dbReference type="EMBL" id="AJXU01000095">
    <property type="protein sequence ID" value="EIL87033.1"/>
    <property type="molecule type" value="Genomic_DNA"/>
</dbReference>
<dbReference type="OrthoDB" id="7057421at2"/>
<dbReference type="PATRIC" id="fig|1163408.3.peg.3452"/>
<evidence type="ECO:0000313" key="2">
    <source>
        <dbReference type="Proteomes" id="UP000004210"/>
    </source>
</evidence>
<accession>I4VIJ2</accession>
<dbReference type="RefSeq" id="WP_007083036.1">
    <property type="nucleotide sequence ID" value="NZ_AJXU01000095.1"/>
</dbReference>
<comment type="caution">
    <text evidence="1">The sequence shown here is derived from an EMBL/GenBank/DDBJ whole genome shotgun (WGS) entry which is preliminary data.</text>
</comment>
<name>I4VIJ2_9GAMM</name>
<keyword evidence="2" id="KW-1185">Reference proteome</keyword>
<dbReference type="eggNOG" id="ENOG5030EJF">
    <property type="taxonomic scope" value="Bacteria"/>
</dbReference>
<reference evidence="1 2" key="1">
    <citation type="journal article" date="2012" name="J. Bacteriol.">
        <title>Genome sequences for six rhodanobacter strains, isolated from soils and the terrestrial subsurface, with variable denitrification capabilities.</title>
        <authorList>
            <person name="Kostka J.E."/>
            <person name="Green S.J."/>
            <person name="Rishishwar L."/>
            <person name="Prakash O."/>
            <person name="Katz L.S."/>
            <person name="Marino-Ramirez L."/>
            <person name="Jordan I.K."/>
            <person name="Munk C."/>
            <person name="Ivanova N."/>
            <person name="Mikhailova N."/>
            <person name="Watson D.B."/>
            <person name="Brown S.D."/>
            <person name="Palumbo A.V."/>
            <person name="Brooks S.C."/>
        </authorList>
    </citation>
    <scope>NUCLEOTIDE SEQUENCE [LARGE SCALE GENOMIC DNA]</scope>
    <source>
        <strain evidence="2">Jip2T</strain>
    </source>
</reference>
<dbReference type="Proteomes" id="UP000004210">
    <property type="component" value="Unassembled WGS sequence"/>
</dbReference>
<protein>
    <recommendedName>
        <fullName evidence="3">HEPN domain-containing protein</fullName>
    </recommendedName>
</protein>
<evidence type="ECO:0008006" key="3">
    <source>
        <dbReference type="Google" id="ProtNLM"/>
    </source>
</evidence>
<dbReference type="AlphaFoldDB" id="I4VIJ2"/>